<accession>A4IQ26</accession>
<evidence type="ECO:0000313" key="2">
    <source>
        <dbReference type="EMBL" id="ABO67430.1"/>
    </source>
</evidence>
<proteinExistence type="predicted"/>
<dbReference type="AlphaFoldDB" id="A4IQ26"/>
<sequence>MKNCIKKQTRSSLPSRQTLKGSSSRNTLREVALRVALSFFIILTERAWGNLQRITGGFIMENLREFETFSSVEEMDNFISEVLEYFDLCELDRRLLKLLAGHSCKFIGVSWLKVESMANALGVSYKTVQRALKRLKELGIIKRIRTLRPTRGGFGASITIICPIELTYREEATKEAQEASTRKETFSFKTYSEDIKYTQDIKYIRQQAELDYSYLTEFVPEEFIQVVKPFVRPEEAYSLWGKVQVASRRFAPLVENLLEPAIRAFKASVWAYKTRRVKKTFGAYFWGTLAGILSVEQRRELIRRGESILNMDTCLLSL</sequence>
<evidence type="ECO:0000313" key="3">
    <source>
        <dbReference type="Proteomes" id="UP000001578"/>
    </source>
</evidence>
<dbReference type="SUPFAM" id="SSF46785">
    <property type="entry name" value="Winged helix' DNA-binding domain"/>
    <property type="match status" value="1"/>
</dbReference>
<dbReference type="KEGG" id="gtn:GTNG_2078"/>
<dbReference type="Proteomes" id="UP000001578">
    <property type="component" value="Chromosome"/>
</dbReference>
<dbReference type="EMBL" id="CP000557">
    <property type="protein sequence ID" value="ABO67430.1"/>
    <property type="molecule type" value="Genomic_DNA"/>
</dbReference>
<evidence type="ECO:0008006" key="4">
    <source>
        <dbReference type="Google" id="ProtNLM"/>
    </source>
</evidence>
<dbReference type="InterPro" id="IPR011991">
    <property type="entry name" value="ArsR-like_HTH"/>
</dbReference>
<name>A4IQ26_GEOTN</name>
<dbReference type="eggNOG" id="COG1846">
    <property type="taxonomic scope" value="Bacteria"/>
</dbReference>
<protein>
    <recommendedName>
        <fullName evidence="4">Helix-turn-helix type 11 domain-containing protein</fullName>
    </recommendedName>
</protein>
<dbReference type="CDD" id="cd00090">
    <property type="entry name" value="HTH_ARSR"/>
    <property type="match status" value="1"/>
</dbReference>
<dbReference type="HOGENOM" id="CLU_075775_1_0_9"/>
<gene>
    <name evidence="2" type="ordered locus">GTNG_2078</name>
</gene>
<dbReference type="Pfam" id="PF13730">
    <property type="entry name" value="HTH_36"/>
    <property type="match status" value="1"/>
</dbReference>
<dbReference type="InterPro" id="IPR036390">
    <property type="entry name" value="WH_DNA-bd_sf"/>
</dbReference>
<dbReference type="InterPro" id="IPR036388">
    <property type="entry name" value="WH-like_DNA-bd_sf"/>
</dbReference>
<organism evidence="2 3">
    <name type="scientific">Geobacillus thermodenitrificans (strain NG80-2)</name>
    <dbReference type="NCBI Taxonomy" id="420246"/>
    <lineage>
        <taxon>Bacteria</taxon>
        <taxon>Bacillati</taxon>
        <taxon>Bacillota</taxon>
        <taxon>Bacilli</taxon>
        <taxon>Bacillales</taxon>
        <taxon>Anoxybacillaceae</taxon>
        <taxon>Geobacillus</taxon>
    </lineage>
</organism>
<dbReference type="Gene3D" id="1.10.10.10">
    <property type="entry name" value="Winged helix-like DNA-binding domain superfamily/Winged helix DNA-binding domain"/>
    <property type="match status" value="1"/>
</dbReference>
<dbReference type="GO" id="GO:0003677">
    <property type="term" value="F:DNA binding"/>
    <property type="evidence" value="ECO:0007669"/>
    <property type="project" value="UniProtKB-KW"/>
</dbReference>
<reference evidence="2 3" key="1">
    <citation type="journal article" date="2007" name="Proc. Natl. Acad. Sci. U.S.A.">
        <title>Genome and proteome of long-chain alkane degrading Geobacillus thermodenitrificans NG80-2 isolated from a deep-subsurface oil reservoir.</title>
        <authorList>
            <person name="Feng L."/>
            <person name="Wang W."/>
            <person name="Cheng J."/>
            <person name="Ren Y."/>
            <person name="Zhao G."/>
            <person name="Gao C."/>
            <person name="Tang Y."/>
            <person name="Liu X."/>
            <person name="Han W."/>
            <person name="Peng X."/>
            <person name="Liu R."/>
            <person name="Wang L."/>
        </authorList>
    </citation>
    <scope>NUCLEOTIDE SEQUENCE [LARGE SCALE GENOMIC DNA]</scope>
    <source>
        <strain evidence="2 3">NG80-2</strain>
    </source>
</reference>
<keyword evidence="1" id="KW-0238">DNA-binding</keyword>
<evidence type="ECO:0000256" key="1">
    <source>
        <dbReference type="ARBA" id="ARBA00023125"/>
    </source>
</evidence>